<dbReference type="PANTHER" id="PTHR24365">
    <property type="entry name" value="TOLL-LIKE RECEPTOR"/>
    <property type="match status" value="1"/>
</dbReference>
<evidence type="ECO:0000256" key="1">
    <source>
        <dbReference type="ARBA" id="ARBA00004479"/>
    </source>
</evidence>
<feature type="chain" id="PRO_5026283997" description="TIR domain-containing protein" evidence="14">
    <location>
        <begin position="26"/>
        <end position="919"/>
    </location>
</feature>
<dbReference type="PANTHER" id="PTHR24365:SF545">
    <property type="entry name" value="TOLL-LIKE RECEPTOR 12"/>
    <property type="match status" value="1"/>
</dbReference>
<dbReference type="GO" id="GO:0005886">
    <property type="term" value="C:plasma membrane"/>
    <property type="evidence" value="ECO:0000318"/>
    <property type="project" value="GO_Central"/>
</dbReference>
<evidence type="ECO:0000256" key="2">
    <source>
        <dbReference type="ARBA" id="ARBA00009634"/>
    </source>
</evidence>
<dbReference type="SUPFAM" id="SSF52058">
    <property type="entry name" value="L domain-like"/>
    <property type="match status" value="2"/>
</dbReference>
<dbReference type="PROSITE" id="PS51450">
    <property type="entry name" value="LRR"/>
    <property type="match status" value="2"/>
</dbReference>
<evidence type="ECO:0000256" key="5">
    <source>
        <dbReference type="ARBA" id="ARBA00022692"/>
    </source>
</evidence>
<dbReference type="GO" id="GO:0038023">
    <property type="term" value="F:signaling receptor activity"/>
    <property type="evidence" value="ECO:0000318"/>
    <property type="project" value="GO_Central"/>
</dbReference>
<keyword evidence="3" id="KW-0399">Innate immunity</keyword>
<dbReference type="AlphaFoldDB" id="A0A6I8NJ42"/>
<name>A0A6I8NJ42_ORNAN</name>
<dbReference type="SMART" id="SM00369">
    <property type="entry name" value="LRR_TYP"/>
    <property type="match status" value="6"/>
</dbReference>
<evidence type="ECO:0000256" key="10">
    <source>
        <dbReference type="ARBA" id="ARBA00023136"/>
    </source>
</evidence>
<keyword evidence="8" id="KW-0391">Immunity</keyword>
<protein>
    <recommendedName>
        <fullName evidence="15">TIR domain-containing protein</fullName>
    </recommendedName>
</protein>
<evidence type="ECO:0000256" key="14">
    <source>
        <dbReference type="SAM" id="SignalP"/>
    </source>
</evidence>
<keyword evidence="11" id="KW-0675">Receptor</keyword>
<organism evidence="16 17">
    <name type="scientific">Ornithorhynchus anatinus</name>
    <name type="common">Duckbill platypus</name>
    <dbReference type="NCBI Taxonomy" id="9258"/>
    <lineage>
        <taxon>Eukaryota</taxon>
        <taxon>Metazoa</taxon>
        <taxon>Chordata</taxon>
        <taxon>Craniata</taxon>
        <taxon>Vertebrata</taxon>
        <taxon>Euteleostomi</taxon>
        <taxon>Mammalia</taxon>
        <taxon>Monotremata</taxon>
        <taxon>Ornithorhynchidae</taxon>
        <taxon>Ornithorhynchus</taxon>
    </lineage>
</organism>
<dbReference type="Ensembl" id="ENSOANT00000074240.1">
    <property type="protein sequence ID" value="ENSOANP00000041244.1"/>
    <property type="gene ID" value="ENSOANG00000039402.1"/>
</dbReference>
<dbReference type="InterPro" id="IPR032675">
    <property type="entry name" value="LRR_dom_sf"/>
</dbReference>
<keyword evidence="13" id="KW-0395">Inflammatory response</keyword>
<feature type="signal peptide" evidence="14">
    <location>
        <begin position="1"/>
        <end position="25"/>
    </location>
</feature>
<dbReference type="InterPro" id="IPR035897">
    <property type="entry name" value="Toll_tir_struct_dom_sf"/>
</dbReference>
<keyword evidence="7" id="KW-0677">Repeat</keyword>
<keyword evidence="4" id="KW-0433">Leucine-rich repeat</keyword>
<keyword evidence="10" id="KW-0472">Membrane</keyword>
<keyword evidence="5" id="KW-0812">Transmembrane</keyword>
<accession>A0A6I8NJ42</accession>
<keyword evidence="9" id="KW-1133">Transmembrane helix</keyword>
<dbReference type="Pfam" id="PF00560">
    <property type="entry name" value="LRR_1"/>
    <property type="match status" value="1"/>
</dbReference>
<evidence type="ECO:0000256" key="9">
    <source>
        <dbReference type="ARBA" id="ARBA00022989"/>
    </source>
</evidence>
<evidence type="ECO:0000256" key="8">
    <source>
        <dbReference type="ARBA" id="ARBA00022859"/>
    </source>
</evidence>
<evidence type="ECO:0000259" key="15">
    <source>
        <dbReference type="PROSITE" id="PS50104"/>
    </source>
</evidence>
<dbReference type="SMART" id="SM00255">
    <property type="entry name" value="TIR"/>
    <property type="match status" value="1"/>
</dbReference>
<dbReference type="GO" id="GO:0002224">
    <property type="term" value="P:toll-like receptor signaling pathway"/>
    <property type="evidence" value="ECO:0000318"/>
    <property type="project" value="GO_Central"/>
</dbReference>
<dbReference type="Proteomes" id="UP000002279">
    <property type="component" value="Chromosome 5"/>
</dbReference>
<keyword evidence="6 14" id="KW-0732">Signal</keyword>
<dbReference type="GO" id="GO:0006954">
    <property type="term" value="P:inflammatory response"/>
    <property type="evidence" value="ECO:0000318"/>
    <property type="project" value="GO_Central"/>
</dbReference>
<dbReference type="GeneTree" id="ENSGT00940000165464"/>
<sequence length="919" mass="98289">LGIASIPPLLLLWASPALLPTGAWLSPNCTVVEGAQLPRVARYFSLCPVDTGLRLLASCYSVTSLARALEAVPPGVEGLCLGGSVPVLPPDAFANFSSLQMLGLILQVTRVPPDAFRGLGRLRHLAFIRRSDREEPFLLPPGALGPLDSLSVLSFSGICLNQSQDVQLPAGLRQLTVTFGCLTGLEGLTRIFPGLTSGPSSLGPVSLDKLDVSNNVRLSGVASGALRGLRLGTLQLDGTMMAASDLLGSGLAGLEALSLGHGQMVVPPGEAVARFALRGLELPWNKVGHLTGETLTHWASLRSLNLHSNSLEELPPGLLAVLLQLQRLDLSNNLLHRVTPCPGAAGAAGGSELRELDLSYNQLRVLPPAAFSCLARLRELRLRGNRLARLGGRALQGLGRLEVLNLNGNPLGALEKGWLAPLASLKALSLTGGQLASVQGWRFRGPTGLTGLQLDLTSGPGKLALPRSPALRSLEIQAGDELVLRSPPPDPYPALETLVLQGSGLRLEHPNVSSAFPALRRLALLHVDPRHFCSPGASGSSLLRLPLLESLLVRCPGVCRVSGPPGLRALELETSPTPSRPRPRALQAFLGELPRLEVLTLKGKGVGALSAAGFRGLGRLRVLVLDDTAVLVLDSSLREESPQLPQYIYFLNVFLACQCANSWVGPWAAGVPGTYVHFKTQACESEAGPSPKSRLFSFLQSHCPQGLELELFLASSGLLLLLGSLPLLWGAGSSWVLHLRTLLRARWRGPGARRGEGRPFRYDAFVSHCGRDQAWVVGRLLPALEGAPPGTGGLRLCLPERDFEPGRDEAGNTADGLAASRAVLCVLSPQALGDPWCLLQLRLATARLLANPGDFCLLLLFLEPVSRHRLPDYHRLARLLRTRDCLDWPGEEAKREAFWERLRKRLGSLRPRGGRGGEE</sequence>
<evidence type="ECO:0000256" key="4">
    <source>
        <dbReference type="ARBA" id="ARBA00022614"/>
    </source>
</evidence>
<dbReference type="InterPro" id="IPR003591">
    <property type="entry name" value="Leu-rich_rpt_typical-subtyp"/>
</dbReference>
<dbReference type="InterPro" id="IPR001611">
    <property type="entry name" value="Leu-rich_rpt"/>
</dbReference>
<dbReference type="Gene3D" id="3.80.10.10">
    <property type="entry name" value="Ribonuclease Inhibitor"/>
    <property type="match status" value="3"/>
</dbReference>
<evidence type="ECO:0000313" key="16">
    <source>
        <dbReference type="Ensembl" id="ENSOANP00000041244.1"/>
    </source>
</evidence>
<evidence type="ECO:0000256" key="7">
    <source>
        <dbReference type="ARBA" id="ARBA00022737"/>
    </source>
</evidence>
<evidence type="ECO:0000256" key="13">
    <source>
        <dbReference type="ARBA" id="ARBA00023198"/>
    </source>
</evidence>
<keyword evidence="17" id="KW-1185">Reference proteome</keyword>
<dbReference type="OMA" id="QCANAWV"/>
<dbReference type="InterPro" id="IPR000157">
    <property type="entry name" value="TIR_dom"/>
</dbReference>
<dbReference type="PROSITE" id="PS50104">
    <property type="entry name" value="TIR"/>
    <property type="match status" value="1"/>
</dbReference>
<feature type="domain" description="TIR" evidence="15">
    <location>
        <begin position="760"/>
        <end position="906"/>
    </location>
</feature>
<reference evidence="16" key="2">
    <citation type="submission" date="2025-08" db="UniProtKB">
        <authorList>
            <consortium name="Ensembl"/>
        </authorList>
    </citation>
    <scope>IDENTIFICATION</scope>
    <source>
        <strain evidence="16">Glennie</strain>
    </source>
</reference>
<keyword evidence="12" id="KW-0325">Glycoprotein</keyword>
<dbReference type="InParanoid" id="A0A6I8NJ42"/>
<dbReference type="Pfam" id="PF13676">
    <property type="entry name" value="TIR_2"/>
    <property type="match status" value="1"/>
</dbReference>
<dbReference type="Pfam" id="PF13855">
    <property type="entry name" value="LRR_8"/>
    <property type="match status" value="2"/>
</dbReference>
<evidence type="ECO:0000256" key="11">
    <source>
        <dbReference type="ARBA" id="ARBA00023170"/>
    </source>
</evidence>
<dbReference type="FunFam" id="3.40.50.10140:FF:000001">
    <property type="entry name" value="Toll-like receptor 2"/>
    <property type="match status" value="1"/>
</dbReference>
<dbReference type="SUPFAM" id="SSF52200">
    <property type="entry name" value="Toll/Interleukin receptor TIR domain"/>
    <property type="match status" value="1"/>
</dbReference>
<evidence type="ECO:0000256" key="3">
    <source>
        <dbReference type="ARBA" id="ARBA00022588"/>
    </source>
</evidence>
<evidence type="ECO:0000256" key="12">
    <source>
        <dbReference type="ARBA" id="ARBA00023180"/>
    </source>
</evidence>
<comment type="subcellular location">
    <subcellularLocation>
        <location evidence="1">Membrane</location>
        <topology evidence="1">Single-pass type I membrane protein</topology>
    </subcellularLocation>
</comment>
<reference evidence="16 17" key="1">
    <citation type="journal article" date="2008" name="Nature">
        <title>Genome analysis of the platypus reveals unique signatures of evolution.</title>
        <authorList>
            <person name="Warren W.C."/>
            <person name="Hillier L.W."/>
            <person name="Marshall Graves J.A."/>
            <person name="Birney E."/>
            <person name="Ponting C.P."/>
            <person name="Grutzner F."/>
            <person name="Belov K."/>
            <person name="Miller W."/>
            <person name="Clarke L."/>
            <person name="Chinwalla A.T."/>
            <person name="Yang S.P."/>
            <person name="Heger A."/>
            <person name="Locke D.P."/>
            <person name="Miethke P."/>
            <person name="Waters P.D."/>
            <person name="Veyrunes F."/>
            <person name="Fulton L."/>
            <person name="Fulton B."/>
            <person name="Graves T."/>
            <person name="Wallis J."/>
            <person name="Puente X.S."/>
            <person name="Lopez-Otin C."/>
            <person name="Ordonez G.R."/>
            <person name="Eichler E.E."/>
            <person name="Chen L."/>
            <person name="Cheng Z."/>
            <person name="Deakin J.E."/>
            <person name="Alsop A."/>
            <person name="Thompson K."/>
            <person name="Kirby P."/>
            <person name="Papenfuss A.T."/>
            <person name="Wakefield M.J."/>
            <person name="Olender T."/>
            <person name="Lancet D."/>
            <person name="Huttley G.A."/>
            <person name="Smit A.F."/>
            <person name="Pask A."/>
            <person name="Temple-Smith P."/>
            <person name="Batzer M.A."/>
            <person name="Walker J.A."/>
            <person name="Konkel M.K."/>
            <person name="Harris R.S."/>
            <person name="Whittington C.M."/>
            <person name="Wong E.S."/>
            <person name="Gemmell N.J."/>
            <person name="Buschiazzo E."/>
            <person name="Vargas Jentzsch I.M."/>
            <person name="Merkel A."/>
            <person name="Schmitz J."/>
            <person name="Zemann A."/>
            <person name="Churakov G."/>
            <person name="Kriegs J.O."/>
            <person name="Brosius J."/>
            <person name="Murchison E.P."/>
            <person name="Sachidanandam R."/>
            <person name="Smith C."/>
            <person name="Hannon G.J."/>
            <person name="Tsend-Ayush E."/>
            <person name="McMillan D."/>
            <person name="Attenborough R."/>
            <person name="Rens W."/>
            <person name="Ferguson-Smith M."/>
            <person name="Lefevre C.M."/>
            <person name="Sharp J.A."/>
            <person name="Nicholas K.R."/>
            <person name="Ray D.A."/>
            <person name="Kube M."/>
            <person name="Reinhardt R."/>
            <person name="Pringle T.H."/>
            <person name="Taylor J."/>
            <person name="Jones R.C."/>
            <person name="Nixon B."/>
            <person name="Dacheux J.L."/>
            <person name="Niwa H."/>
            <person name="Sekita Y."/>
            <person name="Huang X."/>
            <person name="Stark A."/>
            <person name="Kheradpour P."/>
            <person name="Kellis M."/>
            <person name="Flicek P."/>
            <person name="Chen Y."/>
            <person name="Webber C."/>
            <person name="Hardison R."/>
            <person name="Nelson J."/>
            <person name="Hallsworth-Pepin K."/>
            <person name="Delehaunty K."/>
            <person name="Markovic C."/>
            <person name="Minx P."/>
            <person name="Feng Y."/>
            <person name="Kremitzki C."/>
            <person name="Mitreva M."/>
            <person name="Glasscock J."/>
            <person name="Wylie T."/>
            <person name="Wohldmann P."/>
            <person name="Thiru P."/>
            <person name="Nhan M.N."/>
            <person name="Pohl C.S."/>
            <person name="Smith S.M."/>
            <person name="Hou S."/>
            <person name="Nefedov M."/>
            <person name="de Jong P.J."/>
            <person name="Renfree M.B."/>
            <person name="Mardis E.R."/>
            <person name="Wilson R.K."/>
        </authorList>
    </citation>
    <scope>NUCLEOTIDE SEQUENCE [LARGE SCALE GENOMIC DNA]</scope>
    <source>
        <strain evidence="16 17">Glennie</strain>
    </source>
</reference>
<reference evidence="16" key="3">
    <citation type="submission" date="2025-09" db="UniProtKB">
        <authorList>
            <consortium name="Ensembl"/>
        </authorList>
    </citation>
    <scope>IDENTIFICATION</scope>
    <source>
        <strain evidence="16">Glennie</strain>
    </source>
</reference>
<evidence type="ECO:0000256" key="6">
    <source>
        <dbReference type="ARBA" id="ARBA00022729"/>
    </source>
</evidence>
<dbReference type="FunFam" id="3.80.10.10:FF:001639">
    <property type="entry name" value="Toll-like receptor 12"/>
    <property type="match status" value="1"/>
</dbReference>
<evidence type="ECO:0000313" key="17">
    <source>
        <dbReference type="Proteomes" id="UP000002279"/>
    </source>
</evidence>
<dbReference type="GO" id="GO:0045087">
    <property type="term" value="P:innate immune response"/>
    <property type="evidence" value="ECO:0007669"/>
    <property type="project" value="UniProtKB-KW"/>
</dbReference>
<dbReference type="Gene3D" id="3.40.50.10140">
    <property type="entry name" value="Toll/interleukin-1 receptor homology (TIR) domain"/>
    <property type="match status" value="1"/>
</dbReference>
<proteinExistence type="inferred from homology"/>
<comment type="similarity">
    <text evidence="2">Belongs to the Toll-like receptor family.</text>
</comment>